<dbReference type="InterPro" id="IPR015003">
    <property type="entry name" value="DUF1853"/>
</dbReference>
<evidence type="ECO:0000313" key="2">
    <source>
        <dbReference type="Proteomes" id="UP000753376"/>
    </source>
</evidence>
<proteinExistence type="predicted"/>
<dbReference type="Pfam" id="PF08907">
    <property type="entry name" value="DUF1853"/>
    <property type="match status" value="1"/>
</dbReference>
<organism evidence="1 2">
    <name type="scientific">Marinobacter salexigens</name>
    <dbReference type="NCBI Taxonomy" id="1925763"/>
    <lineage>
        <taxon>Bacteria</taxon>
        <taxon>Pseudomonadati</taxon>
        <taxon>Pseudomonadota</taxon>
        <taxon>Gammaproteobacteria</taxon>
        <taxon>Pseudomonadales</taxon>
        <taxon>Marinobacteraceae</taxon>
        <taxon>Marinobacter</taxon>
    </lineage>
</organism>
<comment type="caution">
    <text evidence="1">The sequence shown here is derived from an EMBL/GenBank/DDBJ whole genome shotgun (WGS) entry which is preliminary data.</text>
</comment>
<accession>A0ABS6A8T0</accession>
<dbReference type="RefSeq" id="WP_216008421.1">
    <property type="nucleotide sequence ID" value="NZ_JAHKPV010000019.1"/>
</dbReference>
<keyword evidence="2" id="KW-1185">Reference proteome</keyword>
<dbReference type="Proteomes" id="UP000753376">
    <property type="component" value="Unassembled WGS sequence"/>
</dbReference>
<gene>
    <name evidence="1" type="ORF">KO508_11315</name>
</gene>
<dbReference type="EMBL" id="JAHKPV010000019">
    <property type="protein sequence ID" value="MBU2874590.1"/>
    <property type="molecule type" value="Genomic_DNA"/>
</dbReference>
<reference evidence="1 2" key="1">
    <citation type="submission" date="2021-05" db="EMBL/GenBank/DDBJ databases">
        <title>Draft genomes of bacteria isolated from model marine particles.</title>
        <authorList>
            <person name="Datta M.S."/>
            <person name="Schwartzman J.A."/>
            <person name="Enke T.N."/>
            <person name="Saavedra J."/>
            <person name="Cermak N."/>
            <person name="Cordero O.X."/>
        </authorList>
    </citation>
    <scope>NUCLEOTIDE SEQUENCE [LARGE SCALE GENOMIC DNA]</scope>
    <source>
        <strain evidence="1 2">D2M19</strain>
    </source>
</reference>
<name>A0ABS6A8T0_9GAMM</name>
<protein>
    <submittedName>
        <fullName evidence="1">DUF1853 family protein</fullName>
    </submittedName>
</protein>
<sequence length="306" mass="35235">MNANLAAKLINSYRTPAIRHLAWLCQTPQLLRSPITFDPAHYLPPNYPDLLKRWDQKPETAPLLLSEPPQRRLGFYFERLYQVLLNDLLGWPILLKNQQIQSNGRTIGELDFVAHNLKDDRVEHHEIAIKFYLGVPTSGGPTFWHGPNARDRLDIKTTNLLEHQSRRTQLPETLALLSEFDITGPLTPRVFMPGYLFYPTNEQVQTPTYVPDNHLRGSWMYITDAKALDTSHWVVLSKPHWIGNWYQSDPPNTTYTLEALERVEHRAVPQLFAMMQKDPGTGNWLEIDRVFVVPGVWPGANRSASQ</sequence>
<evidence type="ECO:0000313" key="1">
    <source>
        <dbReference type="EMBL" id="MBU2874590.1"/>
    </source>
</evidence>